<dbReference type="SUPFAM" id="SSF48173">
    <property type="entry name" value="Cryptochrome/photolyase FAD-binding domain"/>
    <property type="match status" value="1"/>
</dbReference>
<dbReference type="PANTHER" id="PTHR38657">
    <property type="entry name" value="SLR1343 PROTEIN"/>
    <property type="match status" value="1"/>
</dbReference>
<sequence>MRHILIVFGDQLSLDLASLRSGDRASDGVLMMEVAAEARTVNHHKKKLALLFSAMRHFIDDLTKDGWQTDYVSLDAPDNSGDFNGEIRRAVARHNPSRLVFVEPGEWRVLEMIKALAADLDIPVDILPDDRFLCSRDAFARWADGRRELRMEYFYRDMRRQTGLLMEGEKPAGGRWNFDAENRKPAQDDLFMPALKTFKPDAITRDVLEMVDQRFPDHFGTLAGFGYAVTRADAEACLDHFINHALPSFGDYQDAMLKGQPHLYHSLLSPYLNIGLLDPMDVCRRAEVAYLGGHTPLNAVEGFIRQIIGWREYVRGIYWLKMPEYEGLNALKATRKLPDFYWTADTDMACLKEVIGQTLEHGYAHHIQRLMITGNFAMLAGVDPRAVHEWYLGVYVDAFEWVEMPNTIGMSQFADGGIMASKPYAASANYISRMSDYCENCRYRADVKTGNGACPFNALYWDFLDRNRDVLAKNPRLRNPYATWGRMSVEKRDDYLRTAQAFLERLDGGSQKETEAAA</sequence>
<dbReference type="InterPro" id="IPR052551">
    <property type="entry name" value="UV-DNA_repair_photolyase"/>
</dbReference>
<dbReference type="InterPro" id="IPR036134">
    <property type="entry name" value="Crypto/Photolyase_FAD-like_sf"/>
</dbReference>
<gene>
    <name evidence="1" type="ORF">ACFO5Q_04380</name>
</gene>
<evidence type="ECO:0000313" key="2">
    <source>
        <dbReference type="Proteomes" id="UP001595776"/>
    </source>
</evidence>
<dbReference type="RefSeq" id="WP_068147319.1">
    <property type="nucleotide sequence ID" value="NZ_JBHSCR010000002.1"/>
</dbReference>
<accession>A0ABV8U8F8</accession>
<dbReference type="Gene3D" id="1.10.579.10">
    <property type="entry name" value="DNA Cyclobutane Dipyrimidine Photolyase, subunit A, domain 3"/>
    <property type="match status" value="1"/>
</dbReference>
<reference evidence="2" key="1">
    <citation type="journal article" date="2019" name="Int. J. Syst. Evol. Microbiol.">
        <title>The Global Catalogue of Microorganisms (GCM) 10K type strain sequencing project: providing services to taxonomists for standard genome sequencing and annotation.</title>
        <authorList>
            <consortium name="The Broad Institute Genomics Platform"/>
            <consortium name="The Broad Institute Genome Sequencing Center for Infectious Disease"/>
            <person name="Wu L."/>
            <person name="Ma J."/>
        </authorList>
    </citation>
    <scope>NUCLEOTIDE SEQUENCE [LARGE SCALE GENOMIC DNA]</scope>
    <source>
        <strain evidence="2">CGMCC 1.15304</strain>
    </source>
</reference>
<dbReference type="Pfam" id="PF04244">
    <property type="entry name" value="DPRP"/>
    <property type="match status" value="1"/>
</dbReference>
<dbReference type="EMBL" id="JBHSCR010000002">
    <property type="protein sequence ID" value="MFC4347073.1"/>
    <property type="molecule type" value="Genomic_DNA"/>
</dbReference>
<dbReference type="Gene3D" id="1.10.10.1710">
    <property type="entry name" value="Deoxyribodipyrimidine photolyase-related"/>
    <property type="match status" value="1"/>
</dbReference>
<dbReference type="Proteomes" id="UP001595776">
    <property type="component" value="Unassembled WGS sequence"/>
</dbReference>
<dbReference type="InterPro" id="IPR014729">
    <property type="entry name" value="Rossmann-like_a/b/a_fold"/>
</dbReference>
<dbReference type="InterPro" id="IPR007357">
    <property type="entry name" value="PhrB-like"/>
</dbReference>
<organism evidence="1 2">
    <name type="scientific">Kordiimonas lipolytica</name>
    <dbReference type="NCBI Taxonomy" id="1662421"/>
    <lineage>
        <taxon>Bacteria</taxon>
        <taxon>Pseudomonadati</taxon>
        <taxon>Pseudomonadota</taxon>
        <taxon>Alphaproteobacteria</taxon>
        <taxon>Kordiimonadales</taxon>
        <taxon>Kordiimonadaceae</taxon>
        <taxon>Kordiimonas</taxon>
    </lineage>
</organism>
<keyword evidence="2" id="KW-1185">Reference proteome</keyword>
<dbReference type="Gene3D" id="3.40.50.620">
    <property type="entry name" value="HUPs"/>
    <property type="match status" value="1"/>
</dbReference>
<dbReference type="Gene3D" id="1.25.40.80">
    <property type="match status" value="1"/>
</dbReference>
<evidence type="ECO:0000313" key="1">
    <source>
        <dbReference type="EMBL" id="MFC4347073.1"/>
    </source>
</evidence>
<name>A0ABV8U8F8_9PROT</name>
<proteinExistence type="predicted"/>
<comment type="caution">
    <text evidence="1">The sequence shown here is derived from an EMBL/GenBank/DDBJ whole genome shotgun (WGS) entry which is preliminary data.</text>
</comment>
<protein>
    <submittedName>
        <fullName evidence="1">Cryptochrome/photolyase family protein</fullName>
    </submittedName>
</protein>
<dbReference type="PANTHER" id="PTHR38657:SF1">
    <property type="entry name" value="SLR1343 PROTEIN"/>
    <property type="match status" value="1"/>
</dbReference>